<evidence type="ECO:0000259" key="2">
    <source>
        <dbReference type="Pfam" id="PF14344"/>
    </source>
</evidence>
<accession>A0A5J5J4B8</accession>
<dbReference type="AlphaFoldDB" id="A0A5J5J4B8"/>
<dbReference type="InterPro" id="IPR025510">
    <property type="entry name" value="DUF4397"/>
</dbReference>
<evidence type="ECO:0000313" key="4">
    <source>
        <dbReference type="Proteomes" id="UP000325827"/>
    </source>
</evidence>
<organism evidence="3 4">
    <name type="scientific">Microbacterium rhizomatis</name>
    <dbReference type="NCBI Taxonomy" id="1631477"/>
    <lineage>
        <taxon>Bacteria</taxon>
        <taxon>Bacillati</taxon>
        <taxon>Actinomycetota</taxon>
        <taxon>Actinomycetes</taxon>
        <taxon>Micrococcales</taxon>
        <taxon>Microbacteriaceae</taxon>
        <taxon>Microbacterium</taxon>
    </lineage>
</organism>
<protein>
    <submittedName>
        <fullName evidence="3">DUF4397 domain-containing protein</fullName>
    </submittedName>
</protein>
<keyword evidence="1" id="KW-1133">Transmembrane helix</keyword>
<dbReference type="OrthoDB" id="9783299at2"/>
<sequence length="313" mass="31281">MTACRPIALHERITMIRNSAPRNSPPRSVGRGIRRLAIVAAVVIPATLGIASAPAAYAAPADPGGWARVAHLSPDTKSVDVQMTALAGGAVVYELDDVAYGAVSPYIPLAEGTYVVSMVPSDAAAGTEPMVQQSVEVAAGQPVTVAAYGRNMNLQTVVFRDDLSAPAEGQARVRVIQASTVEPTVDVDTAQGRSIARKVPTGTATGYAAVAAGAWNLELTGADVVSSAAVDLPAGTVSTLFVLDTANGALTARAITDSATLADMPVGGINTGGGGTANGSGSPLGALAGFGVALGGIALTLTALRRRRAGGTG</sequence>
<keyword evidence="4" id="KW-1185">Reference proteome</keyword>
<dbReference type="EMBL" id="VYSA01000002">
    <property type="protein sequence ID" value="KAA9108399.1"/>
    <property type="molecule type" value="Genomic_DNA"/>
</dbReference>
<comment type="caution">
    <text evidence="3">The sequence shown here is derived from an EMBL/GenBank/DDBJ whole genome shotgun (WGS) entry which is preliminary data.</text>
</comment>
<keyword evidence="1" id="KW-0812">Transmembrane</keyword>
<name>A0A5J5J4B8_9MICO</name>
<reference evidence="4" key="1">
    <citation type="submission" date="2019-09" db="EMBL/GenBank/DDBJ databases">
        <title>Mumia zhuanghuii sp. nov. isolated from the intestinal contents of plateau pika (Ochotona curzoniae) in the Qinghai-Tibet plateau of China.</title>
        <authorList>
            <person name="Tian Z."/>
        </authorList>
    </citation>
    <scope>NUCLEOTIDE SEQUENCE [LARGE SCALE GENOMIC DNA]</scope>
    <source>
        <strain evidence="4">JCM 30598</strain>
    </source>
</reference>
<evidence type="ECO:0000256" key="1">
    <source>
        <dbReference type="SAM" id="Phobius"/>
    </source>
</evidence>
<feature type="transmembrane region" description="Helical" evidence="1">
    <location>
        <begin position="284"/>
        <end position="304"/>
    </location>
</feature>
<feature type="domain" description="DUF4397" evidence="2">
    <location>
        <begin position="68"/>
        <end position="187"/>
    </location>
</feature>
<evidence type="ECO:0000313" key="3">
    <source>
        <dbReference type="EMBL" id="KAA9108399.1"/>
    </source>
</evidence>
<dbReference type="Pfam" id="PF14344">
    <property type="entry name" value="DUF4397"/>
    <property type="match status" value="1"/>
</dbReference>
<keyword evidence="1" id="KW-0472">Membrane</keyword>
<dbReference type="Proteomes" id="UP000325827">
    <property type="component" value="Unassembled WGS sequence"/>
</dbReference>
<proteinExistence type="predicted"/>
<gene>
    <name evidence="3" type="ORF">F6B43_13545</name>
</gene>